<keyword evidence="1" id="KW-0732">Signal</keyword>
<evidence type="ECO:0000313" key="2">
    <source>
        <dbReference type="EMBL" id="WZL76891.1"/>
    </source>
</evidence>
<feature type="signal peptide" evidence="1">
    <location>
        <begin position="1"/>
        <end position="23"/>
    </location>
</feature>
<gene>
    <name evidence="2" type="ORF">QBE54_03955</name>
</gene>
<protein>
    <recommendedName>
        <fullName evidence="4">Big-1 domain-containing protein</fullName>
    </recommendedName>
</protein>
<reference evidence="2 3" key="1">
    <citation type="submission" date="2023-03" db="EMBL/GenBank/DDBJ databases">
        <title>Novel Species.</title>
        <authorList>
            <person name="Ma S."/>
        </authorList>
    </citation>
    <scope>NUCLEOTIDE SEQUENCE [LARGE SCALE GENOMIC DNA]</scope>
    <source>
        <strain evidence="2 3">B11</strain>
    </source>
</reference>
<organism evidence="2 3">
    <name type="scientific">Thermatribacter velox</name>
    <dbReference type="NCBI Taxonomy" id="3039681"/>
    <lineage>
        <taxon>Bacteria</taxon>
        <taxon>Pseudomonadati</taxon>
        <taxon>Atribacterota</taxon>
        <taxon>Atribacteria</taxon>
        <taxon>Atribacterales</taxon>
        <taxon>Thermatribacteraceae</taxon>
        <taxon>Thermatribacter</taxon>
    </lineage>
</organism>
<feature type="chain" id="PRO_5045899541" description="Big-1 domain-containing protein" evidence="1">
    <location>
        <begin position="24"/>
        <end position="512"/>
    </location>
</feature>
<name>A0ABZ2YD04_9BACT</name>
<dbReference type="Proteomes" id="UP001461341">
    <property type="component" value="Chromosome"/>
</dbReference>
<dbReference type="RefSeq" id="WP_369019055.1">
    <property type="nucleotide sequence ID" value="NZ_CP121689.1"/>
</dbReference>
<evidence type="ECO:0008006" key="4">
    <source>
        <dbReference type="Google" id="ProtNLM"/>
    </source>
</evidence>
<dbReference type="EMBL" id="CP121689">
    <property type="protein sequence ID" value="WZL76891.1"/>
    <property type="molecule type" value="Genomic_DNA"/>
</dbReference>
<proteinExistence type="predicted"/>
<evidence type="ECO:0000313" key="3">
    <source>
        <dbReference type="Proteomes" id="UP001461341"/>
    </source>
</evidence>
<accession>A0ABZ2YD04</accession>
<dbReference type="InterPro" id="IPR008964">
    <property type="entry name" value="Invasin/intimin_cell_adhesion"/>
</dbReference>
<dbReference type="InterPro" id="IPR013783">
    <property type="entry name" value="Ig-like_fold"/>
</dbReference>
<evidence type="ECO:0000256" key="1">
    <source>
        <dbReference type="SAM" id="SignalP"/>
    </source>
</evidence>
<keyword evidence="3" id="KW-1185">Reference proteome</keyword>
<dbReference type="SUPFAM" id="SSF49373">
    <property type="entry name" value="Invasin/intimin cell-adhesion fragments"/>
    <property type="match status" value="2"/>
</dbReference>
<sequence length="512" mass="57419">MKKYLLLLLILALVFWCAALAIAQPFEFVVSQSEVEQVDFLEISPLVYIQPDKGDFGSYYRGETIVLYYEARINGYVSIFDYLPDGRAKLLKNNEYVTAGSQRMLRGQAGEEVGLERFLILLSARPVPDRILIEAMRKPSKAKDLITTRFYLNRCRVQILGEYRKTPAFLSFSSIPEKVPSKGRSSIRVLLRDQNGNPLVGRRIQWETSDGKLENYQTVTNVFGESENLFYAPSTYEEAPVTIKATFEGDTLYDYSSVEVQVWVTPESLKTVLNLSPSSFRLSSGEYLDFTAELQDLRGKPVSGRSIRWEANQGNWEKPITYTDSNGKTTNRWFAPQVVEGDLSVVLKAAFPGALQFLPSEGFAYGIVSGMTISYSGPGFYFLDFSSGKPQTNFGDLVYRGNIKEGSSINPVSVLAVSGRDFVETTFEVAQPLQGVGLCLWSKAQGKVSLRIFVNDQLVFSGPIPEGVLSPLDYQSVYITQSLRMGKNRLRIEVESEGQDAFLLLQRLMILL</sequence>
<dbReference type="Gene3D" id="2.60.40.10">
    <property type="entry name" value="Immunoglobulins"/>
    <property type="match status" value="1"/>
</dbReference>